<sequence length="416" mass="48544">MKLDLDERFSAGIDVIKRLEDRGYEAYFIGGCVRDLLLNRQVADIDLCSSAKPEEVIRLFSRTIPTGLQHGTVTVLWRRKQIEVTTFRTEQNYANHRHPKEVQFVSTLAEDCKRRDFTINAIAMDKDGRIIDYEHGVADLERKQIKTVGHPEERFQEDALRMLRAIRFSTQLRFSIQSATYEAIKRHKLLLQHIAKERISVEFQKVMQADAVQQGVRLLLDSGIAGDIHPFSGVTSAFQSFSTFDLQELSEKERWVLLLFLVADEEKALHFLKQNMLPKLLSREIRKLTKLCYAYPTYRKATHFSDLMLVQLGQENVFFLLLMNRLVTSPSNDYLFEQKLQHEQEIIRSRIEHLPLQAIEQLAISGEELAKLYMQRKKGQWIQQALERLLLAVVNREVENERDRLIAFMMESEGYE</sequence>
<dbReference type="Pfam" id="PF01743">
    <property type="entry name" value="PolyA_pol"/>
    <property type="match status" value="1"/>
</dbReference>
<evidence type="ECO:0000259" key="10">
    <source>
        <dbReference type="Pfam" id="PF01743"/>
    </source>
</evidence>
<keyword evidence="8 9" id="KW-0694">RNA-binding</keyword>
<evidence type="ECO:0000259" key="11">
    <source>
        <dbReference type="Pfam" id="PF12627"/>
    </source>
</evidence>
<accession>A0ABT9VWY2</accession>
<dbReference type="Pfam" id="PF12627">
    <property type="entry name" value="PolyA_pol_RNAbd"/>
    <property type="match status" value="1"/>
</dbReference>
<protein>
    <submittedName>
        <fullName evidence="13">tRNA nucleotidyltransferase (CCA-adding enzyme)</fullName>
        <ecNumber evidence="13">2.7.7.72</ecNumber>
        <ecNumber evidence="13">3.1.3.-</ecNumber>
        <ecNumber evidence="13">3.1.4.-</ecNumber>
    </submittedName>
</protein>
<proteinExistence type="inferred from homology"/>
<dbReference type="InterPro" id="IPR002646">
    <property type="entry name" value="PolA_pol_head_dom"/>
</dbReference>
<keyword evidence="13" id="KW-0378">Hydrolase</keyword>
<dbReference type="InterPro" id="IPR043519">
    <property type="entry name" value="NT_sf"/>
</dbReference>
<keyword evidence="2 9" id="KW-0808">Transferase</keyword>
<dbReference type="CDD" id="cd05398">
    <property type="entry name" value="NT_ClassII-CCAase"/>
    <property type="match status" value="1"/>
</dbReference>
<keyword evidence="6" id="KW-0547">Nucleotide-binding</keyword>
<dbReference type="PANTHER" id="PTHR46173">
    <property type="entry name" value="CCA TRNA NUCLEOTIDYLTRANSFERASE 1, MITOCHONDRIAL"/>
    <property type="match status" value="1"/>
</dbReference>
<keyword evidence="4 13" id="KW-0548">Nucleotidyltransferase</keyword>
<dbReference type="SUPFAM" id="SSF81301">
    <property type="entry name" value="Nucleotidyltransferase"/>
    <property type="match status" value="1"/>
</dbReference>
<dbReference type="EMBL" id="JAUSTY010000005">
    <property type="protein sequence ID" value="MDQ0165501.1"/>
    <property type="molecule type" value="Genomic_DNA"/>
</dbReference>
<dbReference type="NCBIfam" id="NF009814">
    <property type="entry name" value="PRK13299.1"/>
    <property type="match status" value="1"/>
</dbReference>
<dbReference type="Gene3D" id="3.30.460.10">
    <property type="entry name" value="Beta Polymerase, domain 2"/>
    <property type="match status" value="1"/>
</dbReference>
<evidence type="ECO:0000256" key="3">
    <source>
        <dbReference type="ARBA" id="ARBA00022694"/>
    </source>
</evidence>
<evidence type="ECO:0000256" key="4">
    <source>
        <dbReference type="ARBA" id="ARBA00022695"/>
    </source>
</evidence>
<dbReference type="EC" id="3.1.4.-" evidence="13"/>
<dbReference type="GO" id="GO:0016787">
    <property type="term" value="F:hydrolase activity"/>
    <property type="evidence" value="ECO:0007669"/>
    <property type="project" value="UniProtKB-KW"/>
</dbReference>
<evidence type="ECO:0000256" key="1">
    <source>
        <dbReference type="ARBA" id="ARBA00001946"/>
    </source>
</evidence>
<evidence type="ECO:0000256" key="6">
    <source>
        <dbReference type="ARBA" id="ARBA00022741"/>
    </source>
</evidence>
<keyword evidence="7" id="KW-0460">Magnesium</keyword>
<organism evidence="13 14">
    <name type="scientific">Caldalkalibacillus horti</name>
    <dbReference type="NCBI Taxonomy" id="77523"/>
    <lineage>
        <taxon>Bacteria</taxon>
        <taxon>Bacillati</taxon>
        <taxon>Bacillota</taxon>
        <taxon>Bacilli</taxon>
        <taxon>Bacillales</taxon>
        <taxon>Bacillaceae</taxon>
        <taxon>Caldalkalibacillus</taxon>
    </lineage>
</organism>
<dbReference type="InterPro" id="IPR050264">
    <property type="entry name" value="Bact_CCA-adding_enz_type3_sf"/>
</dbReference>
<gene>
    <name evidence="13" type="ORF">J2S11_001402</name>
</gene>
<dbReference type="InterPro" id="IPR032810">
    <property type="entry name" value="CCA-adding_enz_C"/>
</dbReference>
<evidence type="ECO:0000313" key="14">
    <source>
        <dbReference type="Proteomes" id="UP001235840"/>
    </source>
</evidence>
<dbReference type="EC" id="2.7.7.72" evidence="13"/>
<dbReference type="Pfam" id="PF13735">
    <property type="entry name" value="tRNA_NucTran2_2"/>
    <property type="match status" value="1"/>
</dbReference>
<dbReference type="EC" id="3.1.3.-" evidence="13"/>
<dbReference type="PANTHER" id="PTHR46173:SF1">
    <property type="entry name" value="CCA TRNA NUCLEOTIDYLTRANSFERASE 1, MITOCHONDRIAL"/>
    <property type="match status" value="1"/>
</dbReference>
<evidence type="ECO:0000256" key="7">
    <source>
        <dbReference type="ARBA" id="ARBA00022842"/>
    </source>
</evidence>
<feature type="domain" description="CCA-adding enzyme C-terminal" evidence="12">
    <location>
        <begin position="250"/>
        <end position="408"/>
    </location>
</feature>
<evidence type="ECO:0000256" key="2">
    <source>
        <dbReference type="ARBA" id="ARBA00022679"/>
    </source>
</evidence>
<comment type="similarity">
    <text evidence="9">Belongs to the tRNA nucleotidyltransferase/poly(A) polymerase family.</text>
</comment>
<keyword evidence="5" id="KW-0479">Metal-binding</keyword>
<keyword evidence="14" id="KW-1185">Reference proteome</keyword>
<dbReference type="SUPFAM" id="SSF81891">
    <property type="entry name" value="Poly A polymerase C-terminal region-like"/>
    <property type="match status" value="1"/>
</dbReference>
<dbReference type="Gene3D" id="1.10.3090.10">
    <property type="entry name" value="cca-adding enzyme, domain 2"/>
    <property type="match status" value="1"/>
</dbReference>
<feature type="domain" description="tRNA nucleotidyltransferase/poly(A) polymerase RNA and SrmB- binding" evidence="11">
    <location>
        <begin position="174"/>
        <end position="230"/>
    </location>
</feature>
<comment type="cofactor">
    <cofactor evidence="1">
        <name>Mg(2+)</name>
        <dbReference type="ChEBI" id="CHEBI:18420"/>
    </cofactor>
</comment>
<comment type="caution">
    <text evidence="13">The sequence shown here is derived from an EMBL/GenBank/DDBJ whole genome shotgun (WGS) entry which is preliminary data.</text>
</comment>
<name>A0ABT9VWY2_9BACI</name>
<reference evidence="13 14" key="1">
    <citation type="submission" date="2023-07" db="EMBL/GenBank/DDBJ databases">
        <title>Genomic Encyclopedia of Type Strains, Phase IV (KMG-IV): sequencing the most valuable type-strain genomes for metagenomic binning, comparative biology and taxonomic classification.</title>
        <authorList>
            <person name="Goeker M."/>
        </authorList>
    </citation>
    <scope>NUCLEOTIDE SEQUENCE [LARGE SCALE GENOMIC DNA]</scope>
    <source>
        <strain evidence="13 14">DSM 12751</strain>
    </source>
</reference>
<evidence type="ECO:0000313" key="13">
    <source>
        <dbReference type="EMBL" id="MDQ0165501.1"/>
    </source>
</evidence>
<dbReference type="InterPro" id="IPR032828">
    <property type="entry name" value="PolyA_RNA-bd"/>
</dbReference>
<evidence type="ECO:0000256" key="8">
    <source>
        <dbReference type="ARBA" id="ARBA00022884"/>
    </source>
</evidence>
<feature type="domain" description="Poly A polymerase head" evidence="10">
    <location>
        <begin position="26"/>
        <end position="145"/>
    </location>
</feature>
<evidence type="ECO:0000259" key="12">
    <source>
        <dbReference type="Pfam" id="PF13735"/>
    </source>
</evidence>
<evidence type="ECO:0000256" key="9">
    <source>
        <dbReference type="RuleBase" id="RU003953"/>
    </source>
</evidence>
<dbReference type="Proteomes" id="UP001235840">
    <property type="component" value="Unassembled WGS sequence"/>
</dbReference>
<evidence type="ECO:0000256" key="5">
    <source>
        <dbReference type="ARBA" id="ARBA00022723"/>
    </source>
</evidence>
<dbReference type="GO" id="GO:0004810">
    <property type="term" value="F:CCA tRNA nucleotidyltransferase activity"/>
    <property type="evidence" value="ECO:0007669"/>
    <property type="project" value="UniProtKB-EC"/>
</dbReference>
<dbReference type="RefSeq" id="WP_307392689.1">
    <property type="nucleotide sequence ID" value="NZ_BAAADK010000011.1"/>
</dbReference>
<dbReference type="Gene3D" id="1.10.246.80">
    <property type="match status" value="1"/>
</dbReference>
<keyword evidence="3" id="KW-0819">tRNA processing</keyword>